<dbReference type="Gene3D" id="3.40.50.10610">
    <property type="entry name" value="ABC-type transport auxiliary lipoprotein component"/>
    <property type="match status" value="1"/>
</dbReference>
<dbReference type="PROSITE" id="PS51257">
    <property type="entry name" value="PROKAR_LIPOPROTEIN"/>
    <property type="match status" value="1"/>
</dbReference>
<sequence>MRSVASVLAAALFLSGGCARTEYVDLGKEKSDLISPLRHVGVKLDPDYIDDFPDCTIVLASETADGLEFLGPVVEETLARHLSKKMTRVVDPYERENLAYQYSLDLRHEHDQEELADIAGCDTLLNSHVVGSGMTSAVVWSRIEIGIETLMRRPIDGRVLWRARHTADRSIGGIPFNPLSGVVETYRSLNFAADSDIAESVIDDAIRRVVRSIPDSRLIGRSQF</sequence>
<evidence type="ECO:0000313" key="1">
    <source>
        <dbReference type="EMBL" id="SVD10181.1"/>
    </source>
</evidence>
<gene>
    <name evidence="1" type="ORF">METZ01_LOCUS363035</name>
</gene>
<protein>
    <recommendedName>
        <fullName evidence="2">DUF3313 domain-containing protein</fullName>
    </recommendedName>
</protein>
<name>A0A382SMN8_9ZZZZ</name>
<dbReference type="AlphaFoldDB" id="A0A382SMN8"/>
<evidence type="ECO:0008006" key="2">
    <source>
        <dbReference type="Google" id="ProtNLM"/>
    </source>
</evidence>
<proteinExistence type="predicted"/>
<organism evidence="1">
    <name type="scientific">marine metagenome</name>
    <dbReference type="NCBI Taxonomy" id="408172"/>
    <lineage>
        <taxon>unclassified sequences</taxon>
        <taxon>metagenomes</taxon>
        <taxon>ecological metagenomes</taxon>
    </lineage>
</organism>
<reference evidence="1" key="1">
    <citation type="submission" date="2018-05" db="EMBL/GenBank/DDBJ databases">
        <authorList>
            <person name="Lanie J.A."/>
            <person name="Ng W.-L."/>
            <person name="Kazmierczak K.M."/>
            <person name="Andrzejewski T.M."/>
            <person name="Davidsen T.M."/>
            <person name="Wayne K.J."/>
            <person name="Tettelin H."/>
            <person name="Glass J.I."/>
            <person name="Rusch D."/>
            <person name="Podicherti R."/>
            <person name="Tsui H.-C.T."/>
            <person name="Winkler M.E."/>
        </authorList>
    </citation>
    <scope>NUCLEOTIDE SEQUENCE</scope>
</reference>
<dbReference type="EMBL" id="UINC01129650">
    <property type="protein sequence ID" value="SVD10181.1"/>
    <property type="molecule type" value="Genomic_DNA"/>
</dbReference>
<accession>A0A382SMN8</accession>